<feature type="chain" id="PRO_5001718084" description="Thioredoxin domain-containing protein" evidence="2">
    <location>
        <begin position="21"/>
        <end position="174"/>
    </location>
</feature>
<protein>
    <recommendedName>
        <fullName evidence="3">Thioredoxin domain-containing protein</fullName>
    </recommendedName>
</protein>
<dbReference type="EMBL" id="CP007547">
    <property type="protein sequence ID" value="AIL46503.1"/>
    <property type="molecule type" value="Genomic_DNA"/>
</dbReference>
<organism evidence="4 5">
    <name type="scientific">Elizabethkingia anophelis NUHP1</name>
    <dbReference type="NCBI Taxonomy" id="1338011"/>
    <lineage>
        <taxon>Bacteria</taxon>
        <taxon>Pseudomonadati</taxon>
        <taxon>Bacteroidota</taxon>
        <taxon>Flavobacteriia</taxon>
        <taxon>Flavobacteriales</taxon>
        <taxon>Weeksellaceae</taxon>
        <taxon>Elizabethkingia</taxon>
    </lineage>
</organism>
<name>A0A077EJ21_9FLAO</name>
<dbReference type="SUPFAM" id="SSF52833">
    <property type="entry name" value="Thioredoxin-like"/>
    <property type="match status" value="1"/>
</dbReference>
<evidence type="ECO:0000256" key="1">
    <source>
        <dbReference type="ARBA" id="ARBA00023284"/>
    </source>
</evidence>
<dbReference type="KEGG" id="eao:BD94_2728"/>
<evidence type="ECO:0000259" key="3">
    <source>
        <dbReference type="PROSITE" id="PS51352"/>
    </source>
</evidence>
<dbReference type="RefSeq" id="WP_024565897.1">
    <property type="nucleotide sequence ID" value="NZ_CP007547.1"/>
</dbReference>
<dbReference type="HOGENOM" id="CLU_120327_0_0_10"/>
<dbReference type="InterPro" id="IPR013766">
    <property type="entry name" value="Thioredoxin_domain"/>
</dbReference>
<dbReference type="AlphaFoldDB" id="A0A077EJ21"/>
<reference evidence="4" key="2">
    <citation type="journal article" date="2015" name="Genome Biol. Evol.">
        <title>Complete Genome Sequence and Transcriptomic Analysis of the Novel Pathogen Elizabethkingia anophelis in Response to Oxidative Stress.</title>
        <authorList>
            <person name="Li Y."/>
            <person name="Liu Y."/>
            <person name="Chew S.C."/>
            <person name="Tay M."/>
            <person name="Salido M.M."/>
            <person name="Teo J."/>
            <person name="Lauro F.M."/>
            <person name="Givskov M."/>
            <person name="Yang L."/>
        </authorList>
    </citation>
    <scope>NUCLEOTIDE SEQUENCE</scope>
    <source>
        <strain evidence="4">NUHP1</strain>
    </source>
</reference>
<accession>A0A077EJ21</accession>
<proteinExistence type="predicted"/>
<dbReference type="InterPro" id="IPR017937">
    <property type="entry name" value="Thioredoxin_CS"/>
</dbReference>
<evidence type="ECO:0000256" key="2">
    <source>
        <dbReference type="SAM" id="SignalP"/>
    </source>
</evidence>
<dbReference type="Gene3D" id="3.40.30.10">
    <property type="entry name" value="Glutaredoxin"/>
    <property type="match status" value="1"/>
</dbReference>
<evidence type="ECO:0000313" key="4">
    <source>
        <dbReference type="EMBL" id="AIL46503.1"/>
    </source>
</evidence>
<dbReference type="eggNOG" id="COG0526">
    <property type="taxonomic scope" value="Bacteria"/>
</dbReference>
<dbReference type="STRING" id="1338011.BD94_2728"/>
<dbReference type="PROSITE" id="PS51352">
    <property type="entry name" value="THIOREDOXIN_2"/>
    <property type="match status" value="1"/>
</dbReference>
<feature type="domain" description="Thioredoxin" evidence="3">
    <location>
        <begin position="10"/>
        <end position="153"/>
    </location>
</feature>
<dbReference type="PROSITE" id="PS00194">
    <property type="entry name" value="THIOREDOXIN_1"/>
    <property type="match status" value="1"/>
</dbReference>
<evidence type="ECO:0000313" key="5">
    <source>
        <dbReference type="Proteomes" id="UP000028933"/>
    </source>
</evidence>
<keyword evidence="2" id="KW-0732">Signal</keyword>
<dbReference type="InterPro" id="IPR036249">
    <property type="entry name" value="Thioredoxin-like_sf"/>
</dbReference>
<reference evidence="4" key="1">
    <citation type="journal article" date="2013" name="Lancet">
        <title>First case of E anophelis outbreak in an intensive-care unit.</title>
        <authorList>
            <person name="Teo J."/>
            <person name="Tan S.Y."/>
            <person name="Tay M."/>
            <person name="Ding Y."/>
            <person name="Kjelleberg S."/>
            <person name="Givskov M."/>
            <person name="Lin R.T."/>
            <person name="Yang L."/>
        </authorList>
    </citation>
    <scope>NUCLEOTIDE SEQUENCE [LARGE SCALE GENOMIC DNA]</scope>
    <source>
        <strain evidence="4">NUHP1</strain>
    </source>
</reference>
<gene>
    <name evidence="4" type="ORF">BD94_2728</name>
</gene>
<feature type="signal peptide" evidence="2">
    <location>
        <begin position="1"/>
        <end position="20"/>
    </location>
</feature>
<sequence>MKLKKLITALFIGLFFSLHAQQEDANKILEKSLSQAKKENKNVLLIFHASWCGWCKRMEKNLNSDAVKPLIDKNYITTYVSVQERGENIKKYENPNGQDLMNKYQGKEAGLPFWVMLDAKGNVLDNSFDKNKENIGCPASPEEVTEFKEKLQKTSSLTPSQLQTVYDNFVQKKS</sequence>
<keyword evidence="1" id="KW-0676">Redox-active center</keyword>
<dbReference type="Proteomes" id="UP000028933">
    <property type="component" value="Chromosome"/>
</dbReference>
<dbReference type="Pfam" id="PF13899">
    <property type="entry name" value="Thioredoxin_7"/>
    <property type="match status" value="1"/>
</dbReference>